<feature type="domain" description="Glycosyltransferase family 28 N-terminal" evidence="1">
    <location>
        <begin position="3"/>
        <end position="79"/>
    </location>
</feature>
<dbReference type="PANTHER" id="PTHR48050">
    <property type="entry name" value="STEROL 3-BETA-GLUCOSYLTRANSFERASE"/>
    <property type="match status" value="1"/>
</dbReference>
<evidence type="ECO:0000313" key="4">
    <source>
        <dbReference type="Proteomes" id="UP000467385"/>
    </source>
</evidence>
<dbReference type="GO" id="GO:0016758">
    <property type="term" value="F:hexosyltransferase activity"/>
    <property type="evidence" value="ECO:0007669"/>
    <property type="project" value="InterPro"/>
</dbReference>
<dbReference type="InterPro" id="IPR010610">
    <property type="entry name" value="EryCIII-like_C"/>
</dbReference>
<dbReference type="InterPro" id="IPR004276">
    <property type="entry name" value="GlycoTrans_28_N"/>
</dbReference>
<dbReference type="EMBL" id="AP022613">
    <property type="protein sequence ID" value="BBZ39230.1"/>
    <property type="molecule type" value="Genomic_DNA"/>
</dbReference>
<accession>A0A1X1SYT6</accession>
<protein>
    <submittedName>
        <fullName evidence="3">Glycosyltransferase</fullName>
    </submittedName>
</protein>
<reference evidence="3 4" key="1">
    <citation type="journal article" date="2019" name="Emerg. Microbes Infect.">
        <title>Comprehensive subspecies identification of 175 nontuberculous mycobacteria species based on 7547 genomic profiles.</title>
        <authorList>
            <person name="Matsumoto Y."/>
            <person name="Kinjo T."/>
            <person name="Motooka D."/>
            <person name="Nabeya D."/>
            <person name="Jung N."/>
            <person name="Uechi K."/>
            <person name="Horii T."/>
            <person name="Iida T."/>
            <person name="Fujita J."/>
            <person name="Nakamura S."/>
        </authorList>
    </citation>
    <scope>NUCLEOTIDE SEQUENCE [LARGE SCALE GENOMIC DNA]</scope>
    <source>
        <strain evidence="3 4">JCM 14738</strain>
    </source>
</reference>
<feature type="domain" description="Erythromycin biosynthesis protein CIII-like C-terminal" evidence="2">
    <location>
        <begin position="296"/>
        <end position="406"/>
    </location>
</feature>
<dbReference type="Proteomes" id="UP000467385">
    <property type="component" value="Chromosome"/>
</dbReference>
<organism evidence="3 4">
    <name type="scientific">Mycobacterium conspicuum</name>
    <dbReference type="NCBI Taxonomy" id="44010"/>
    <lineage>
        <taxon>Bacteria</taxon>
        <taxon>Bacillati</taxon>
        <taxon>Actinomycetota</taxon>
        <taxon>Actinomycetes</taxon>
        <taxon>Mycobacteriales</taxon>
        <taxon>Mycobacteriaceae</taxon>
        <taxon>Mycobacterium</taxon>
    </lineage>
</organism>
<dbReference type="InterPro" id="IPR050426">
    <property type="entry name" value="Glycosyltransferase_28"/>
</dbReference>
<dbReference type="SUPFAM" id="SSF53756">
    <property type="entry name" value="UDP-Glycosyltransferase/glycogen phosphorylase"/>
    <property type="match status" value="1"/>
</dbReference>
<dbReference type="Pfam" id="PF06722">
    <property type="entry name" value="EryCIII-like_C"/>
    <property type="match status" value="1"/>
</dbReference>
<name>A0A1X1SYT6_9MYCO</name>
<evidence type="ECO:0000259" key="1">
    <source>
        <dbReference type="Pfam" id="PF03033"/>
    </source>
</evidence>
<keyword evidence="4" id="KW-1185">Reference proteome</keyword>
<evidence type="ECO:0000313" key="3">
    <source>
        <dbReference type="EMBL" id="BBZ39230.1"/>
    </source>
</evidence>
<sequence>MKFVLASWGSRGDIEPNLAVGRELARRGHEVCMAVPPDLVGFTKSAGVAAVGFGPEARSILDAHREFWTCFFSRPWRIRELTRARLAIAGPLLQGWQEMSTTLRSLADGADLIFTAINFEDAAANVAEYYDIPLATLHYFPLRPNGQTLRFLPAPVARAAVTAFWWVSWRGTKKAEDAQRRELGLPRARGSAPRRITERGSLEIQAYDEACFPGLAAEWAEYERRRSPQRPFVGTLTLDVQTDADEEVAAWIAAGTPPIFFGFGSIPVESPADTIAMIAAACAQLGERALVGAAGTDYGDVPHFDHVKVVGTMNYGTVFPACRAVVHHGGSSTTPIAMRAGVPQLILFWDLVHAVYGAAVKRLKVGTARRFSTANEKSLVADLRTILAPEYAARARELATQMTEPAKSAATAADLLEDFARSNRVG</sequence>
<dbReference type="CDD" id="cd03784">
    <property type="entry name" value="GT1_Gtf-like"/>
    <property type="match status" value="1"/>
</dbReference>
<dbReference type="STRING" id="44010.AWC00_24060"/>
<dbReference type="GO" id="GO:0005975">
    <property type="term" value="P:carbohydrate metabolic process"/>
    <property type="evidence" value="ECO:0007669"/>
    <property type="project" value="InterPro"/>
</dbReference>
<dbReference type="OrthoDB" id="3253247at2"/>
<dbReference type="Pfam" id="PF03033">
    <property type="entry name" value="Glyco_transf_28"/>
    <property type="match status" value="1"/>
</dbReference>
<gene>
    <name evidence="3" type="ORF">MCNS_22930</name>
</gene>
<dbReference type="GO" id="GO:0008194">
    <property type="term" value="F:UDP-glycosyltransferase activity"/>
    <property type="evidence" value="ECO:0007669"/>
    <property type="project" value="InterPro"/>
</dbReference>
<dbReference type="InterPro" id="IPR002213">
    <property type="entry name" value="UDP_glucos_trans"/>
</dbReference>
<dbReference type="RefSeq" id="WP_085235286.1">
    <property type="nucleotide sequence ID" value="NZ_AP022613.1"/>
</dbReference>
<proteinExistence type="predicted"/>
<dbReference type="FunFam" id="3.40.50.2000:FF:000009">
    <property type="entry name" value="Sterol 3-beta-glucosyltransferase UGT80A2"/>
    <property type="match status" value="1"/>
</dbReference>
<keyword evidence="3" id="KW-0808">Transferase</keyword>
<dbReference type="GO" id="GO:0033072">
    <property type="term" value="P:vancomycin biosynthetic process"/>
    <property type="evidence" value="ECO:0007669"/>
    <property type="project" value="UniProtKB-ARBA"/>
</dbReference>
<evidence type="ECO:0000259" key="2">
    <source>
        <dbReference type="Pfam" id="PF06722"/>
    </source>
</evidence>
<dbReference type="PANTHER" id="PTHR48050:SF13">
    <property type="entry name" value="STEROL 3-BETA-GLUCOSYLTRANSFERASE UGT80A2"/>
    <property type="match status" value="1"/>
</dbReference>
<dbReference type="AlphaFoldDB" id="A0A1X1SYT6"/>
<dbReference type="Gene3D" id="3.40.50.2000">
    <property type="entry name" value="Glycogen Phosphorylase B"/>
    <property type="match status" value="2"/>
</dbReference>